<dbReference type="GO" id="GO:0006457">
    <property type="term" value="P:protein folding"/>
    <property type="evidence" value="ECO:0007669"/>
    <property type="project" value="TreeGrafter"/>
</dbReference>
<evidence type="ECO:0000259" key="3">
    <source>
        <dbReference type="Pfam" id="PF02114"/>
    </source>
</evidence>
<dbReference type="Proteomes" id="UP000694845">
    <property type="component" value="Unplaced"/>
</dbReference>
<dbReference type="AlphaFoldDB" id="A0A8B7ZPC8"/>
<gene>
    <name evidence="5" type="primary">LOC110987994</name>
</gene>
<dbReference type="GeneID" id="110987994"/>
<dbReference type="Gene3D" id="3.40.30.10">
    <property type="entry name" value="Glutaredoxin"/>
    <property type="match status" value="1"/>
</dbReference>
<dbReference type="OrthoDB" id="45518at2759"/>
<evidence type="ECO:0000256" key="1">
    <source>
        <dbReference type="ARBA" id="ARBA00009686"/>
    </source>
</evidence>
<dbReference type="GO" id="GO:0005737">
    <property type="term" value="C:cytoplasm"/>
    <property type="evidence" value="ECO:0007669"/>
    <property type="project" value="TreeGrafter"/>
</dbReference>
<dbReference type="InterPro" id="IPR024253">
    <property type="entry name" value="Phosducin_thioredoxin-like_dom"/>
</dbReference>
<dbReference type="InterPro" id="IPR036249">
    <property type="entry name" value="Thioredoxin-like_sf"/>
</dbReference>
<protein>
    <submittedName>
        <fullName evidence="5">Phosducin-like protein 3 isoform X1</fullName>
    </submittedName>
</protein>
<dbReference type="InterPro" id="IPR051498">
    <property type="entry name" value="Phosducin-like_chap/apop_reg"/>
</dbReference>
<dbReference type="PANTHER" id="PTHR45809">
    <property type="entry name" value="VIRAL IAP-ASSOCIATED FACTOR HOMOLOG"/>
    <property type="match status" value="1"/>
</dbReference>
<feature type="domain" description="Phosducin" evidence="3">
    <location>
        <begin position="54"/>
        <end position="218"/>
    </location>
</feature>
<reference evidence="5" key="1">
    <citation type="submission" date="2025-08" db="UniProtKB">
        <authorList>
            <consortium name="RefSeq"/>
        </authorList>
    </citation>
    <scope>IDENTIFICATION</scope>
</reference>
<proteinExistence type="inferred from homology"/>
<evidence type="ECO:0000256" key="2">
    <source>
        <dbReference type="SAM" id="MobiDB-lite"/>
    </source>
</evidence>
<evidence type="ECO:0000313" key="5">
    <source>
        <dbReference type="RefSeq" id="XP_022106907.1"/>
    </source>
</evidence>
<comment type="similarity">
    <text evidence="1">Belongs to the phosducin family.</text>
</comment>
<dbReference type="SUPFAM" id="SSF52833">
    <property type="entry name" value="Thioredoxin-like"/>
    <property type="match status" value="1"/>
</dbReference>
<dbReference type="PANTHER" id="PTHR45809:SF3">
    <property type="entry name" value="VIRAL IAP-ASSOCIATED FACTOR HOMOLOG"/>
    <property type="match status" value="1"/>
</dbReference>
<name>A0A8B7ZPC8_ACAPL</name>
<accession>A0A8B7ZPC8</accession>
<dbReference type="CDD" id="cd02988">
    <property type="entry name" value="Phd_like_VIAF"/>
    <property type="match status" value="1"/>
</dbReference>
<organism evidence="4 5">
    <name type="scientific">Acanthaster planci</name>
    <name type="common">Crown-of-thorns starfish</name>
    <dbReference type="NCBI Taxonomy" id="133434"/>
    <lineage>
        <taxon>Eukaryota</taxon>
        <taxon>Metazoa</taxon>
        <taxon>Echinodermata</taxon>
        <taxon>Eleutherozoa</taxon>
        <taxon>Asterozoa</taxon>
        <taxon>Asteroidea</taxon>
        <taxon>Valvatacea</taxon>
        <taxon>Valvatida</taxon>
        <taxon>Acanthasteridae</taxon>
        <taxon>Acanthaster</taxon>
    </lineage>
</organism>
<feature type="region of interest" description="Disordered" evidence="2">
    <location>
        <begin position="225"/>
        <end position="252"/>
    </location>
</feature>
<dbReference type="KEGG" id="aplc:110987994"/>
<evidence type="ECO:0000313" key="4">
    <source>
        <dbReference type="Proteomes" id="UP000694845"/>
    </source>
</evidence>
<dbReference type="Pfam" id="PF02114">
    <property type="entry name" value="Phosducin"/>
    <property type="match status" value="1"/>
</dbReference>
<keyword evidence="4" id="KW-1185">Reference proteome</keyword>
<dbReference type="RefSeq" id="XP_022106907.1">
    <property type="nucleotide sequence ID" value="XM_022251215.1"/>
</dbReference>
<sequence length="252" mass="28551">MYSTSACVYPLTIMHDSEDPNKDTQWNDILRAKGILPPKEEAEVTEDDIVGLMEQTLQEKTQGKAMEDMSLEELDELEDDEDEQVLLKYRQQRIAEIKKLQRKERYGEVKEISAQDYVQEVNNAGEGVWVVLHLYKQGIPLCSLINQYLVQLAAKFPAAKFLKSISTTCIPNYPDKNLPTMFVYFEGDLKSQIVGPLEFGGMNLTLEELEWKLSEMGAVATTLGEKPEPKTRTTVSFAGGRDHGDDSDDDDY</sequence>